<proteinExistence type="predicted"/>
<organism evidence="1">
    <name type="scientific">viral metagenome</name>
    <dbReference type="NCBI Taxonomy" id="1070528"/>
    <lineage>
        <taxon>unclassified sequences</taxon>
        <taxon>metagenomes</taxon>
        <taxon>organismal metagenomes</taxon>
    </lineage>
</organism>
<sequence length="95" mass="10880">MNTTRKVICYTGIGAKKNAKHTVKNFRKIIKKQYSRAECKRLKNLKKKYGFKSECPKKGNTNGWIDFFGAGYTSPEACNSIVKNNKLLYNQLIAK</sequence>
<accession>A0A6C0AMV7</accession>
<name>A0A6C0AMV7_9ZZZZ</name>
<evidence type="ECO:0000313" key="1">
    <source>
        <dbReference type="EMBL" id="QHS81147.1"/>
    </source>
</evidence>
<dbReference type="AlphaFoldDB" id="A0A6C0AMV7"/>
<protein>
    <submittedName>
        <fullName evidence="1">Uncharacterized protein</fullName>
    </submittedName>
</protein>
<dbReference type="EMBL" id="MN740730">
    <property type="protein sequence ID" value="QHS81147.1"/>
    <property type="molecule type" value="Genomic_DNA"/>
</dbReference>
<reference evidence="1" key="1">
    <citation type="journal article" date="2020" name="Nature">
        <title>Giant virus diversity and host interactions through global metagenomics.</title>
        <authorList>
            <person name="Schulz F."/>
            <person name="Roux S."/>
            <person name="Paez-Espino D."/>
            <person name="Jungbluth S."/>
            <person name="Walsh D.A."/>
            <person name="Denef V.J."/>
            <person name="McMahon K.D."/>
            <person name="Konstantinidis K.T."/>
            <person name="Eloe-Fadrosh E.A."/>
            <person name="Kyrpides N.C."/>
            <person name="Woyke T."/>
        </authorList>
    </citation>
    <scope>NUCLEOTIDE SEQUENCE</scope>
    <source>
        <strain evidence="1">GVMAG-S-1101161-73</strain>
    </source>
</reference>